<evidence type="ECO:0000256" key="1">
    <source>
        <dbReference type="ARBA" id="ARBA00004496"/>
    </source>
</evidence>
<evidence type="ECO:0000256" key="6">
    <source>
        <dbReference type="ARBA" id="ARBA00022490"/>
    </source>
</evidence>
<protein>
    <recommendedName>
        <fullName evidence="5">phosphomannomutase</fullName>
        <ecNumber evidence="5">5.4.2.8</ecNumber>
    </recommendedName>
</protein>
<dbReference type="Gene3D" id="3.40.50.1000">
    <property type="entry name" value="HAD superfamily/HAD-like"/>
    <property type="match status" value="1"/>
</dbReference>
<keyword evidence="6" id="KW-0963">Cytoplasm</keyword>
<dbReference type="Pfam" id="PF03332">
    <property type="entry name" value="PMM"/>
    <property type="match status" value="1"/>
</dbReference>
<keyword evidence="9" id="KW-0413">Isomerase</keyword>
<dbReference type="InterPro" id="IPR005002">
    <property type="entry name" value="PMM"/>
</dbReference>
<comment type="subunit">
    <text evidence="4">Homodimer.</text>
</comment>
<evidence type="ECO:0000256" key="8">
    <source>
        <dbReference type="ARBA" id="ARBA00022842"/>
    </source>
</evidence>
<evidence type="ECO:0000256" key="2">
    <source>
        <dbReference type="ARBA" id="ARBA00004699"/>
    </source>
</evidence>
<keyword evidence="11" id="KW-1185">Reference proteome</keyword>
<evidence type="ECO:0000256" key="3">
    <source>
        <dbReference type="ARBA" id="ARBA00009736"/>
    </source>
</evidence>
<keyword evidence="7" id="KW-0479">Metal-binding</keyword>
<evidence type="ECO:0000313" key="10">
    <source>
        <dbReference type="EMBL" id="GAB45006.1"/>
    </source>
</evidence>
<dbReference type="SFLD" id="SFLDG01140">
    <property type="entry name" value="C2.B:_Phosphomannomutase_and_P"/>
    <property type="match status" value="1"/>
</dbReference>
<reference evidence="10 11" key="1">
    <citation type="submission" date="2012-02" db="EMBL/GenBank/DDBJ databases">
        <title>Whole genome shotgun sequence of Gordonia terrae NBRC 100016.</title>
        <authorList>
            <person name="Takarada H."/>
            <person name="Hosoyama A."/>
            <person name="Tsuchikane K."/>
            <person name="Katsumata H."/>
            <person name="Yamazaki S."/>
            <person name="Fujita N."/>
        </authorList>
    </citation>
    <scope>NUCLEOTIDE SEQUENCE [LARGE SCALE GENOMIC DNA]</scope>
    <source>
        <strain evidence="10 11">NBRC 100016</strain>
    </source>
</reference>
<dbReference type="SFLD" id="SFLDG01143">
    <property type="entry name" value="C2.B.3:_Phosphomannomutase_Lik"/>
    <property type="match status" value="1"/>
</dbReference>
<evidence type="ECO:0000256" key="9">
    <source>
        <dbReference type="ARBA" id="ARBA00023235"/>
    </source>
</evidence>
<gene>
    <name evidence="10" type="ORF">GOTRE_077_00130</name>
</gene>
<comment type="pathway">
    <text evidence="2">Nucleotide-sugar biosynthesis; GDP-alpha-D-mannose biosynthesis; alpha-D-mannose 1-phosphate from D-fructose 6-phosphate: step 2/2.</text>
</comment>
<dbReference type="SFLD" id="SFLDS00003">
    <property type="entry name" value="Haloacid_Dehalogenase"/>
    <property type="match status" value="1"/>
</dbReference>
<keyword evidence="8" id="KW-0460">Magnesium</keyword>
<dbReference type="InterPro" id="IPR006379">
    <property type="entry name" value="HAD-SF_hydro_IIB"/>
</dbReference>
<dbReference type="InterPro" id="IPR043169">
    <property type="entry name" value="PMM_cap"/>
</dbReference>
<organism evidence="10 11">
    <name type="scientific">Gordonia terrae NBRC 100016</name>
    <dbReference type="NCBI Taxonomy" id="1089454"/>
    <lineage>
        <taxon>Bacteria</taxon>
        <taxon>Bacillati</taxon>
        <taxon>Actinomycetota</taxon>
        <taxon>Actinomycetes</taxon>
        <taxon>Mycobacteriales</taxon>
        <taxon>Gordoniaceae</taxon>
        <taxon>Gordonia</taxon>
    </lineage>
</organism>
<comment type="caution">
    <text evidence="10">The sequence shown here is derived from an EMBL/GenBank/DDBJ whole genome shotgun (WGS) entry which is preliminary data.</text>
</comment>
<dbReference type="NCBIfam" id="TIGR01484">
    <property type="entry name" value="HAD-SF-IIB"/>
    <property type="match status" value="1"/>
</dbReference>
<dbReference type="InterPro" id="IPR036412">
    <property type="entry name" value="HAD-like_sf"/>
</dbReference>
<proteinExistence type="inferred from homology"/>
<dbReference type="Gene3D" id="3.30.1240.20">
    <property type="match status" value="1"/>
</dbReference>
<evidence type="ECO:0000313" key="11">
    <source>
        <dbReference type="Proteomes" id="UP000004881"/>
    </source>
</evidence>
<evidence type="ECO:0000256" key="4">
    <source>
        <dbReference type="ARBA" id="ARBA00011738"/>
    </source>
</evidence>
<dbReference type="InterPro" id="IPR023214">
    <property type="entry name" value="HAD_sf"/>
</dbReference>
<sequence>MGDEEMTVSYEGNDYRLVMFDLDDTLAPSKSPLDDKMVELLRRMLDVSLGCIISGGNFTQFQKQVLARLGSFDSVGNLHLMPTCGTQYVRWSGDEWETVYAEFLTDDEKQRTLDVLETGARELGLWASETWGDILEDRGSQITFSALGQKAPVDAKAAWDPDGAKKESLRAYAAERLPDLEVRSGGSTSVDVTKKGIDKAYGALKLMDILGLGTSDILFFGDRLDEGGNDYPVKALGITSIAVHGWPDTHAKLSALLDQVDTGS</sequence>
<evidence type="ECO:0000256" key="5">
    <source>
        <dbReference type="ARBA" id="ARBA00012730"/>
    </source>
</evidence>
<comment type="subcellular location">
    <subcellularLocation>
        <location evidence="1">Cytoplasm</location>
    </subcellularLocation>
</comment>
<dbReference type="SUPFAM" id="SSF56784">
    <property type="entry name" value="HAD-like"/>
    <property type="match status" value="1"/>
</dbReference>
<comment type="similarity">
    <text evidence="3">Belongs to the eukaryotic PMM family.</text>
</comment>
<name>A0ABQ0HGL0_9ACTN</name>
<dbReference type="EMBL" id="BAFD01000077">
    <property type="protein sequence ID" value="GAB45006.1"/>
    <property type="molecule type" value="Genomic_DNA"/>
</dbReference>
<accession>A0ABQ0HGL0</accession>
<evidence type="ECO:0000256" key="7">
    <source>
        <dbReference type="ARBA" id="ARBA00022723"/>
    </source>
</evidence>
<dbReference type="Proteomes" id="UP000004881">
    <property type="component" value="Unassembled WGS sequence"/>
</dbReference>
<dbReference type="EC" id="5.4.2.8" evidence="5"/>